<gene>
    <name evidence="1" type="ORF">POCTA_138.1.T0290361</name>
</gene>
<dbReference type="EMBL" id="CAJJDP010000029">
    <property type="protein sequence ID" value="CAD8154802.1"/>
    <property type="molecule type" value="Genomic_DNA"/>
</dbReference>
<protein>
    <submittedName>
        <fullName evidence="1">Uncharacterized protein</fullName>
    </submittedName>
</protein>
<organism evidence="1 2">
    <name type="scientific">Paramecium octaurelia</name>
    <dbReference type="NCBI Taxonomy" id="43137"/>
    <lineage>
        <taxon>Eukaryota</taxon>
        <taxon>Sar</taxon>
        <taxon>Alveolata</taxon>
        <taxon>Ciliophora</taxon>
        <taxon>Intramacronucleata</taxon>
        <taxon>Oligohymenophorea</taxon>
        <taxon>Peniculida</taxon>
        <taxon>Parameciidae</taxon>
        <taxon>Paramecium</taxon>
    </lineage>
</organism>
<proteinExistence type="predicted"/>
<name>A0A8S1TTB2_PAROT</name>
<evidence type="ECO:0000313" key="2">
    <source>
        <dbReference type="Proteomes" id="UP000683925"/>
    </source>
</evidence>
<accession>A0A8S1TTB2</accession>
<evidence type="ECO:0000313" key="1">
    <source>
        <dbReference type="EMBL" id="CAD8154802.1"/>
    </source>
</evidence>
<keyword evidence="2" id="KW-1185">Reference proteome</keyword>
<sequence length="70" mass="8623">MNKRMYLKRLKIYKYVNIQVVEQMMNQGIVLKWQVNRVIRRFSQSQKFNQILNIKLQTGFNIYIIDEIDK</sequence>
<comment type="caution">
    <text evidence="1">The sequence shown here is derived from an EMBL/GenBank/DDBJ whole genome shotgun (WGS) entry which is preliminary data.</text>
</comment>
<dbReference type="Proteomes" id="UP000683925">
    <property type="component" value="Unassembled WGS sequence"/>
</dbReference>
<reference evidence="1" key="1">
    <citation type="submission" date="2021-01" db="EMBL/GenBank/DDBJ databases">
        <authorList>
            <consortium name="Genoscope - CEA"/>
            <person name="William W."/>
        </authorList>
    </citation>
    <scope>NUCLEOTIDE SEQUENCE</scope>
</reference>
<dbReference type="AlphaFoldDB" id="A0A8S1TTB2"/>